<sequence length="694" mass="75255">MDNTISKFIELPVQKRVDFWSHQKIGHIRKLSGTGMASEIFVENNESLRILDNIIFRGNKSHAIPNMDIQTDTMLAGMKLSVPVYLGDMSYGALSGNPNIAIAKTAEITETMAGTGEGGLYGSVSGSKRIFVQWASARFGVSAGSLNQGAAIVIKIGQGAKPGIGGHLPGSKVTHNISLARKIPENMDAISPAPHHDIYSIEDLTQRIEALKILSDKPVFVKVAATNYIPYIVTGIARSGAAGVIIDGHGAGTGAAPVTVRDNMGIPVELAVASADSILKKENLRKNFTIIAAGRVSNSTDAMKLYALGADVVSLGTSILIAMGCIMVKKCNLGYCPVALTNRTDSSKSLDIDFAVNRVVNFINGFRSEMAEMMGKLGINSMKELTGNRDLLEARNLSGETMELLGIRYGNPVDLDPVQGNFEYDIKYLNSLINKGEPVMSSMGSNAPPEVDKPARIIDWLRLDGAQVTRPSIDPYRENINLDFYLSGGDLVISMPVIINVNGADKNVMEALEWASLFIGSVTIDYNPEMDNPEINFPDINSGKHRYSFIASGENLDRNVDGFILEEDRYTELKITEINDILGKEGIRENYDLILEVSRFRNSGDIIKYLALGCDSVILSSKIFESGLENNYSNLNEKALNFLMGIRKELALLSGAMGISNLQYSIVGNKELLRSVNLDSSIGKAINLQEGGSR</sequence>
<keyword evidence="3" id="KW-0288">FMN</keyword>
<proteinExistence type="inferred from homology"/>
<evidence type="ECO:0000256" key="3">
    <source>
        <dbReference type="PIRNR" id="PIRNR006429"/>
    </source>
</evidence>
<keyword evidence="3" id="KW-0028">Amino-acid biosynthesis</keyword>
<evidence type="ECO:0000256" key="1">
    <source>
        <dbReference type="ARBA" id="ARBA00009716"/>
    </source>
</evidence>
<keyword evidence="2 3" id="KW-0560">Oxidoreductase</keyword>
<dbReference type="CDD" id="cd02808">
    <property type="entry name" value="GltS_FMN"/>
    <property type="match status" value="1"/>
</dbReference>
<dbReference type="SUPFAM" id="SSF51395">
    <property type="entry name" value="FMN-linked oxidoreductases"/>
    <property type="match status" value="2"/>
</dbReference>
<dbReference type="InterPro" id="IPR013785">
    <property type="entry name" value="Aldolase_TIM"/>
</dbReference>
<feature type="domain" description="Glutamate synthase central-N" evidence="5">
    <location>
        <begin position="428"/>
        <end position="482"/>
    </location>
</feature>
<evidence type="ECO:0000256" key="2">
    <source>
        <dbReference type="ARBA" id="ARBA00023002"/>
    </source>
</evidence>
<dbReference type="GO" id="GO:0006537">
    <property type="term" value="P:glutamate biosynthetic process"/>
    <property type="evidence" value="ECO:0007669"/>
    <property type="project" value="UniProtKB-KW"/>
</dbReference>
<dbReference type="Pfam" id="PF04898">
    <property type="entry name" value="Glu_syn_central"/>
    <property type="match status" value="1"/>
</dbReference>
<evidence type="ECO:0000313" key="7">
    <source>
        <dbReference type="Proteomes" id="UP000546917"/>
    </source>
</evidence>
<reference evidence="6 7" key="1">
    <citation type="submission" date="2020-05" db="EMBL/GenBank/DDBJ databases">
        <authorList>
            <person name="Zhang R."/>
        </authorList>
    </citation>
    <scope>NUCLEOTIDE SEQUENCE [LARGE SCALE GENOMIC DNA]</scope>
    <source>
        <strain evidence="6 7">DSM 28986</strain>
    </source>
</reference>
<evidence type="ECO:0000313" key="6">
    <source>
        <dbReference type="EMBL" id="NOL60422.1"/>
    </source>
</evidence>
<dbReference type="EC" id="1.4.1.13" evidence="3"/>
<keyword evidence="3" id="KW-0285">Flavoprotein</keyword>
<accession>A0A7K4FN03</accession>
<dbReference type="EMBL" id="JABGBP010000213">
    <property type="protein sequence ID" value="NOL60422.1"/>
    <property type="molecule type" value="Genomic_DNA"/>
</dbReference>
<dbReference type="AlphaFoldDB" id="A0A7K4FN03"/>
<comment type="caution">
    <text evidence="6">The sequence shown here is derived from an EMBL/GenBank/DDBJ whole genome shotgun (WGS) entry which is preliminary data.</text>
</comment>
<dbReference type="InterPro" id="IPR024188">
    <property type="entry name" value="GltB"/>
</dbReference>
<dbReference type="Gene3D" id="3.20.20.70">
    <property type="entry name" value="Aldolase class I"/>
    <property type="match status" value="2"/>
</dbReference>
<dbReference type="PANTHER" id="PTHR43819">
    <property type="entry name" value="ARCHAEAL-TYPE GLUTAMATE SYNTHASE [NADPH]"/>
    <property type="match status" value="1"/>
</dbReference>
<name>A0A7K4FN03_9ARCH</name>
<organism evidence="6 7">
    <name type="scientific">Ferroplasma acidiphilum</name>
    <dbReference type="NCBI Taxonomy" id="74969"/>
    <lineage>
        <taxon>Archaea</taxon>
        <taxon>Methanobacteriati</taxon>
        <taxon>Thermoplasmatota</taxon>
        <taxon>Thermoplasmata</taxon>
        <taxon>Thermoplasmatales</taxon>
        <taxon>Ferroplasmaceae</taxon>
        <taxon>Ferroplasma</taxon>
    </lineage>
</organism>
<dbReference type="InterPro" id="IPR002932">
    <property type="entry name" value="Glu_synthdom"/>
</dbReference>
<keyword evidence="3" id="KW-0521">NADP</keyword>
<dbReference type="Proteomes" id="UP000546917">
    <property type="component" value="Unassembled WGS sequence"/>
</dbReference>
<dbReference type="RefSeq" id="WP_171481703.1">
    <property type="nucleotide sequence ID" value="NZ_JABGBP010000213.1"/>
</dbReference>
<dbReference type="PANTHER" id="PTHR43819:SF1">
    <property type="entry name" value="ARCHAEAL-TYPE GLUTAMATE SYNTHASE [NADPH]"/>
    <property type="match status" value="1"/>
</dbReference>
<dbReference type="InterPro" id="IPR006982">
    <property type="entry name" value="Glu_synth_centr_N"/>
</dbReference>
<protein>
    <recommendedName>
        <fullName evidence="3">Archaeal glutamate synthase [NADPH]</fullName>
        <ecNumber evidence="3">1.4.1.13</ecNumber>
    </recommendedName>
</protein>
<dbReference type="GO" id="GO:0004355">
    <property type="term" value="F:glutamate synthase (NADPH) activity"/>
    <property type="evidence" value="ECO:0007669"/>
    <property type="project" value="UniProtKB-EC"/>
</dbReference>
<comment type="similarity">
    <text evidence="1 3">Belongs to the glutamate synthase family.</text>
</comment>
<keyword evidence="3" id="KW-0314">Glutamate biosynthesis</keyword>
<gene>
    <name evidence="6" type="ORF">HLB00_06195</name>
</gene>
<dbReference type="InterPro" id="IPR043578">
    <property type="entry name" value="GltB_archl_type"/>
</dbReference>
<dbReference type="Pfam" id="PF01645">
    <property type="entry name" value="Glu_synthase"/>
    <property type="match status" value="1"/>
</dbReference>
<dbReference type="PIRSF" id="PIRSF006429">
    <property type="entry name" value="GOGAT_lg_2"/>
    <property type="match status" value="1"/>
</dbReference>
<dbReference type="PIRSF" id="PIRSF500061">
    <property type="entry name" value="GOGAT_lg2_archl"/>
    <property type="match status" value="1"/>
</dbReference>
<evidence type="ECO:0000259" key="4">
    <source>
        <dbReference type="Pfam" id="PF01645"/>
    </source>
</evidence>
<comment type="cofactor">
    <cofactor evidence="3">
        <name>FMN</name>
        <dbReference type="ChEBI" id="CHEBI:58210"/>
    </cofactor>
</comment>
<feature type="domain" description="Glutamate synthase" evidence="4">
    <location>
        <begin position="68"/>
        <end position="380"/>
    </location>
</feature>
<comment type="catalytic activity">
    <reaction evidence="3">
        <text>2 L-glutamate + NADP(+) = L-glutamine + 2-oxoglutarate + NADPH + H(+)</text>
        <dbReference type="Rhea" id="RHEA:15501"/>
        <dbReference type="ChEBI" id="CHEBI:15378"/>
        <dbReference type="ChEBI" id="CHEBI:16810"/>
        <dbReference type="ChEBI" id="CHEBI:29985"/>
        <dbReference type="ChEBI" id="CHEBI:57783"/>
        <dbReference type="ChEBI" id="CHEBI:58349"/>
        <dbReference type="ChEBI" id="CHEBI:58359"/>
        <dbReference type="EC" id="1.4.1.13"/>
    </reaction>
</comment>
<evidence type="ECO:0000259" key="5">
    <source>
        <dbReference type="Pfam" id="PF04898"/>
    </source>
</evidence>